<feature type="region of interest" description="Disordered" evidence="5">
    <location>
        <begin position="1"/>
        <end position="41"/>
    </location>
</feature>
<dbReference type="EMBL" id="LR877155">
    <property type="protein sequence ID" value="CAD2218372.1"/>
    <property type="molecule type" value="Genomic_DNA"/>
</dbReference>
<dbReference type="FunFam" id="3.10.110.10:FF:000090">
    <property type="entry name" value="Ubiquitin-conjugating enzyme E2-17 kDa"/>
    <property type="match status" value="1"/>
</dbReference>
<dbReference type="CDD" id="cd23790">
    <property type="entry name" value="UBCc_UBE2A_2B"/>
    <property type="match status" value="1"/>
</dbReference>
<proteinExistence type="inferred from homology"/>
<dbReference type="Gene3D" id="3.10.110.10">
    <property type="entry name" value="Ubiquitin Conjugating Enzyme"/>
    <property type="match status" value="1"/>
</dbReference>
<dbReference type="PROSITE" id="PS50127">
    <property type="entry name" value="UBC_2"/>
    <property type="match status" value="1"/>
</dbReference>
<dbReference type="GO" id="GO:0005524">
    <property type="term" value="F:ATP binding"/>
    <property type="evidence" value="ECO:0007669"/>
    <property type="project" value="UniProtKB-UniRule"/>
</dbReference>
<protein>
    <submittedName>
        <fullName evidence="7">Ubiquitin-conjugating enzyme, putative</fullName>
    </submittedName>
</protein>
<dbReference type="GO" id="GO:0016740">
    <property type="term" value="F:transferase activity"/>
    <property type="evidence" value="ECO:0007669"/>
    <property type="project" value="UniProtKB-KW"/>
</dbReference>
<keyword evidence="4" id="KW-0067">ATP-binding</keyword>
<keyword evidence="1" id="KW-0808">Transferase</keyword>
<dbReference type="Pfam" id="PF00179">
    <property type="entry name" value="UQ_con"/>
    <property type="match status" value="1"/>
</dbReference>
<keyword evidence="4" id="KW-0547">Nucleotide-binding</keyword>
<keyword evidence="8" id="KW-1185">Reference proteome</keyword>
<accession>A0A7G2CJD3</accession>
<feature type="domain" description="UBC core" evidence="6">
    <location>
        <begin position="42"/>
        <end position="194"/>
    </location>
</feature>
<dbReference type="InterPro" id="IPR000608">
    <property type="entry name" value="UBC"/>
</dbReference>
<keyword evidence="2 4" id="KW-0833">Ubl conjugation pathway</keyword>
<dbReference type="SUPFAM" id="SSF54495">
    <property type="entry name" value="UBC-like"/>
    <property type="match status" value="1"/>
</dbReference>
<dbReference type="InterPro" id="IPR023313">
    <property type="entry name" value="UBQ-conjugating_AS"/>
</dbReference>
<evidence type="ECO:0000313" key="7">
    <source>
        <dbReference type="EMBL" id="CAD2218372.1"/>
    </source>
</evidence>
<gene>
    <name evidence="7" type="ORF">ADEAN_000586000</name>
</gene>
<dbReference type="VEuPathDB" id="TriTrypDB:ADEAN_000586000"/>
<evidence type="ECO:0000256" key="3">
    <source>
        <dbReference type="PROSITE-ProRule" id="PRU10133"/>
    </source>
</evidence>
<evidence type="ECO:0000256" key="4">
    <source>
        <dbReference type="RuleBase" id="RU362109"/>
    </source>
</evidence>
<evidence type="ECO:0000256" key="1">
    <source>
        <dbReference type="ARBA" id="ARBA00022679"/>
    </source>
</evidence>
<evidence type="ECO:0000259" key="6">
    <source>
        <dbReference type="PROSITE" id="PS50127"/>
    </source>
</evidence>
<dbReference type="AlphaFoldDB" id="A0A7G2CJD3"/>
<feature type="compositionally biased region" description="Polar residues" evidence="5">
    <location>
        <begin position="1"/>
        <end position="13"/>
    </location>
</feature>
<dbReference type="PROSITE" id="PS00183">
    <property type="entry name" value="UBC_1"/>
    <property type="match status" value="1"/>
</dbReference>
<evidence type="ECO:0000256" key="2">
    <source>
        <dbReference type="ARBA" id="ARBA00022786"/>
    </source>
</evidence>
<dbReference type="SMART" id="SM00212">
    <property type="entry name" value="UBCc"/>
    <property type="match status" value="1"/>
</dbReference>
<organism evidence="7 8">
    <name type="scientific">Angomonas deanei</name>
    <dbReference type="NCBI Taxonomy" id="59799"/>
    <lineage>
        <taxon>Eukaryota</taxon>
        <taxon>Discoba</taxon>
        <taxon>Euglenozoa</taxon>
        <taxon>Kinetoplastea</taxon>
        <taxon>Metakinetoplastina</taxon>
        <taxon>Trypanosomatida</taxon>
        <taxon>Trypanosomatidae</taxon>
        <taxon>Strigomonadinae</taxon>
        <taxon>Angomonas</taxon>
    </lineage>
</organism>
<dbReference type="InterPro" id="IPR016135">
    <property type="entry name" value="UBQ-conjugating_enzyme/RWD"/>
</dbReference>
<evidence type="ECO:0000256" key="5">
    <source>
        <dbReference type="SAM" id="MobiDB-lite"/>
    </source>
</evidence>
<sequence length="202" mass="22479">MNSINRVARTNTDTAERTEEVERNRQEDEKKVKKVETSDANTAKKRLMQDLKSLRASTSGDAGDTLGIYAAPKDDDIFVWKAVVYGPENTVWEGGFFKLELHFSAEYPVVPPRVKFLTKVFHPNVYVDGNICLDTLKSNWSPTLNVEMLLLSIRSLLCDPNPLSAANGEAAQTLTTNPQAYEQKVKELVAASLEQSISDDDA</sequence>
<name>A0A7G2CJD3_9TRYP</name>
<dbReference type="InterPro" id="IPR050113">
    <property type="entry name" value="Ub_conjugating_enzyme"/>
</dbReference>
<dbReference type="PANTHER" id="PTHR24067">
    <property type="entry name" value="UBIQUITIN-CONJUGATING ENZYME E2"/>
    <property type="match status" value="1"/>
</dbReference>
<dbReference type="OrthoDB" id="9984419at2759"/>
<feature type="compositionally biased region" description="Basic and acidic residues" evidence="5">
    <location>
        <begin position="14"/>
        <end position="37"/>
    </location>
</feature>
<feature type="active site" description="Glycyl thioester intermediate" evidence="3">
    <location>
        <position position="132"/>
    </location>
</feature>
<evidence type="ECO:0000313" key="8">
    <source>
        <dbReference type="Proteomes" id="UP000515908"/>
    </source>
</evidence>
<reference evidence="7 8" key="1">
    <citation type="submission" date="2020-08" db="EMBL/GenBank/DDBJ databases">
        <authorList>
            <person name="Newling K."/>
            <person name="Davey J."/>
            <person name="Forrester S."/>
        </authorList>
    </citation>
    <scope>NUCLEOTIDE SEQUENCE [LARGE SCALE GENOMIC DNA]</scope>
    <source>
        <strain evidence="8">Crithidia deanei Carvalho (ATCC PRA-265)</strain>
    </source>
</reference>
<dbReference type="Proteomes" id="UP000515908">
    <property type="component" value="Chromosome 11"/>
</dbReference>
<comment type="similarity">
    <text evidence="4">Belongs to the ubiquitin-conjugating enzyme family.</text>
</comment>